<feature type="transmembrane region" description="Helical" evidence="1">
    <location>
        <begin position="36"/>
        <end position="59"/>
    </location>
</feature>
<dbReference type="KEGG" id="maa:MAG1780"/>
<feature type="transmembrane region" description="Helical" evidence="1">
    <location>
        <begin position="86"/>
        <end position="109"/>
    </location>
</feature>
<proteinExistence type="predicted"/>
<dbReference type="HOGENOM" id="CLU_838924_0_0_14"/>
<dbReference type="AlphaFoldDB" id="A5IXW7"/>
<evidence type="ECO:0000313" key="2">
    <source>
        <dbReference type="EMBL" id="CAL58876.1"/>
    </source>
</evidence>
<evidence type="ECO:0000313" key="3">
    <source>
        <dbReference type="Proteomes" id="UP000007065"/>
    </source>
</evidence>
<keyword evidence="1" id="KW-1133">Transmembrane helix</keyword>
<reference evidence="3" key="1">
    <citation type="journal article" date="2007" name="PLoS Genet.">
        <title>Being pathogenic, plastic, and sexual while living with a nearly minimal bacterial genome.</title>
        <authorList>
            <person name="Sirand-Pugnet P."/>
            <person name="Lartigue C."/>
            <person name="Marenda M."/>
            <person name="Jacob D."/>
            <person name="Barre A."/>
            <person name="Barbe V."/>
            <person name="Schenowitz C."/>
            <person name="Mangenot S."/>
            <person name="Couloux A."/>
            <person name="Segurens B."/>
            <person name="de Daruvar A."/>
            <person name="Blanchard A."/>
            <person name="Citti C."/>
        </authorList>
    </citation>
    <scope>NUCLEOTIDE SEQUENCE [LARGE SCALE GENOMIC DNA]</scope>
    <source>
        <strain evidence="3">PG2</strain>
    </source>
</reference>
<keyword evidence="1" id="KW-0472">Membrane</keyword>
<keyword evidence="3" id="KW-1185">Reference proteome</keyword>
<keyword evidence="1" id="KW-0812">Transmembrane</keyword>
<dbReference type="EMBL" id="CU179680">
    <property type="protein sequence ID" value="CAL58876.1"/>
    <property type="molecule type" value="Genomic_DNA"/>
</dbReference>
<evidence type="ECO:0000256" key="1">
    <source>
        <dbReference type="SAM" id="Phobius"/>
    </source>
</evidence>
<sequence length="331" mass="37953">MHHKYDEISKELNTLSKDEFKKMLKEKTTIEAKKTFIFFILSISLLSIALLLLILLILFNKLDPWAVKNAAEASKVAPVSDTVKNISWALFALIIIFMLAGSYILSLYFSNKFKTKQQAYKKVDFAPVISKIFTYANLEFSKPEEINTEAYKTALEMYSKEDKVESATIVKSFTAHDIDNKNEWTINEVEILRNSNVKDNVLLLECAVSPEFINKSQHSSFYALKQLNNKEELIKNIDSEFVELDSEIGLYATNESLSKALIDDLKKFASEFRLEQNGFGFLYNEKSAKLSIWFKSQNELFSILKSVDVASTLLNHVWLLTEIMNKTSILI</sequence>
<accession>A5IXW7</accession>
<organism evidence="2 3">
    <name type="scientific">Mycoplasmopsis agalactiae (strain NCTC 10123 / CIP 59.7 / PG2)</name>
    <name type="common">Mycoplasma agalactiae</name>
    <dbReference type="NCBI Taxonomy" id="347257"/>
    <lineage>
        <taxon>Bacteria</taxon>
        <taxon>Bacillati</taxon>
        <taxon>Mycoplasmatota</taxon>
        <taxon>Mycoplasmoidales</taxon>
        <taxon>Metamycoplasmataceae</taxon>
        <taxon>Mycoplasmopsis</taxon>
    </lineage>
</organism>
<dbReference type="Proteomes" id="UP000007065">
    <property type="component" value="Chromosome"/>
</dbReference>
<protein>
    <recommendedName>
        <fullName evidence="4">DUF3137 domain-containing protein</fullName>
    </recommendedName>
</protein>
<evidence type="ECO:0008006" key="4">
    <source>
        <dbReference type="Google" id="ProtNLM"/>
    </source>
</evidence>
<gene>
    <name evidence="2" type="ordered locus">MAG1780</name>
</gene>
<name>A5IXW7_MYCAP</name>